<name>A0ACC3AEI1_9EURO</name>
<sequence>MKSTDISKVLAYILSISSIQETAAISFSDVECTVDTLQAWYNTTYGLWVPSSGWWNSANCLTTLANLATIDDSIKDQLEDLWQDVLTKAPIYNALMTQALGPHWRRGFPDEIKLSSLQERTCQRRDSDHVGFINGYYDDEGWWALAWIAVYDLTRDQRYLDEAVTIFKDMTTAYNTTPLGGLWWNKEKTYVNSITNELYFSVAAHLANRCPSEMPHYISLAQTSWNWLYASGLINNHNNFVDGRNISEWQSSMAIVWSYNQGVILGALTELSEATGQPFYTVVAKTIADAALTNLTNMTLPGSPNLILHDPCEPNCGADGSSFKGIFARNLAKLHSASPEDRYAEFLMKNAEAIWQNNRDHDNRLGLVWAGPFIAPANAGTQCSAMDVLVGALAQLGEWDGNGTYVDGKVIGQGQVSGGQAWDSVSWLANDSGGDDNTLPKDSPSVTSRAGRTRRGLFGLW</sequence>
<keyword evidence="2" id="KW-1185">Reference proteome</keyword>
<proteinExistence type="predicted"/>
<evidence type="ECO:0000313" key="2">
    <source>
        <dbReference type="Proteomes" id="UP001172386"/>
    </source>
</evidence>
<reference evidence="1" key="1">
    <citation type="submission" date="2022-10" db="EMBL/GenBank/DDBJ databases">
        <title>Culturing micro-colonial fungi from biological soil crusts in the Mojave desert and describing Neophaeococcomyces mojavensis, and introducing the new genera and species Taxawa tesnikishii.</title>
        <authorList>
            <person name="Kurbessoian T."/>
            <person name="Stajich J.E."/>
        </authorList>
    </citation>
    <scope>NUCLEOTIDE SEQUENCE</scope>
    <source>
        <strain evidence="1">JES_112</strain>
    </source>
</reference>
<accession>A0ACC3AEI1</accession>
<evidence type="ECO:0000313" key="1">
    <source>
        <dbReference type="EMBL" id="KAJ9660779.1"/>
    </source>
</evidence>
<organism evidence="1 2">
    <name type="scientific">Neophaeococcomyces mojaviensis</name>
    <dbReference type="NCBI Taxonomy" id="3383035"/>
    <lineage>
        <taxon>Eukaryota</taxon>
        <taxon>Fungi</taxon>
        <taxon>Dikarya</taxon>
        <taxon>Ascomycota</taxon>
        <taxon>Pezizomycotina</taxon>
        <taxon>Eurotiomycetes</taxon>
        <taxon>Chaetothyriomycetidae</taxon>
        <taxon>Chaetothyriales</taxon>
        <taxon>Chaetothyriales incertae sedis</taxon>
        <taxon>Neophaeococcomyces</taxon>
    </lineage>
</organism>
<dbReference type="Proteomes" id="UP001172386">
    <property type="component" value="Unassembled WGS sequence"/>
</dbReference>
<comment type="caution">
    <text evidence="1">The sequence shown here is derived from an EMBL/GenBank/DDBJ whole genome shotgun (WGS) entry which is preliminary data.</text>
</comment>
<gene>
    <name evidence="1" type="ORF">H2198_002318</name>
</gene>
<protein>
    <submittedName>
        <fullName evidence="1">Uncharacterized protein</fullName>
    </submittedName>
</protein>
<dbReference type="EMBL" id="JAPDRQ010000028">
    <property type="protein sequence ID" value="KAJ9660779.1"/>
    <property type="molecule type" value="Genomic_DNA"/>
</dbReference>